<keyword evidence="2" id="KW-1185">Reference proteome</keyword>
<dbReference type="EMBL" id="JAMKPW020000014">
    <property type="protein sequence ID" value="KAK8211373.1"/>
    <property type="molecule type" value="Genomic_DNA"/>
</dbReference>
<comment type="caution">
    <text evidence="1">The sequence shown here is derived from an EMBL/GenBank/DDBJ whole genome shotgun (WGS) entry which is preliminary data.</text>
</comment>
<evidence type="ECO:0000313" key="1">
    <source>
        <dbReference type="EMBL" id="KAK8211373.1"/>
    </source>
</evidence>
<reference evidence="1" key="1">
    <citation type="submission" date="2024-02" db="EMBL/GenBank/DDBJ databases">
        <title>Metagenome Assembled Genome of Zalaria obscura JY119.</title>
        <authorList>
            <person name="Vighnesh L."/>
            <person name="Jagadeeshwari U."/>
            <person name="Venkata Ramana C."/>
            <person name="Sasikala C."/>
        </authorList>
    </citation>
    <scope>NUCLEOTIDE SEQUENCE</scope>
    <source>
        <strain evidence="1">JY119</strain>
    </source>
</reference>
<protein>
    <submittedName>
        <fullName evidence="1">Uncharacterized protein</fullName>
    </submittedName>
</protein>
<name>A0ACC3SEU6_9PEZI</name>
<gene>
    <name evidence="1" type="ORF">M8818_003340</name>
</gene>
<dbReference type="Proteomes" id="UP001320706">
    <property type="component" value="Unassembled WGS sequence"/>
</dbReference>
<sequence length="372" mass="36777">MASLKSIAFLALSTGFASIVNAQASGSGTTTRYWDCCKGSCSWPDKASVSNPVTTCDIDDNPLTDYNAANGCTGGTAYMCSDQSPWAVNDTMAYGFAAVNIAGGSESSWCCACYKLTFTSTALAGRTMIVQATNTGGDLGSNQFDIAMPGGGVGIYNGCTDEWGAPTNGWGAQYGGITSDSDCSTFPAALQPGCNWRFGWFDGADNPTVDFEQVTCPAAITAKTGCVRDGETPTGASSVGTESETSAATSSAAASSAAESSTVAATTTSASTAEVVVASSSSVAASSSSEAAAIASSSASEAVSVAPSSSAATSAASYAPVSSAAPTSTSSDAASSSSSDAAPVAASSSSSISSAAEEAPSCAVEYVYEYDL</sequence>
<accession>A0ACC3SEU6</accession>
<organism evidence="1 2">
    <name type="scientific">Zalaria obscura</name>
    <dbReference type="NCBI Taxonomy" id="2024903"/>
    <lineage>
        <taxon>Eukaryota</taxon>
        <taxon>Fungi</taxon>
        <taxon>Dikarya</taxon>
        <taxon>Ascomycota</taxon>
        <taxon>Pezizomycotina</taxon>
        <taxon>Dothideomycetes</taxon>
        <taxon>Dothideomycetidae</taxon>
        <taxon>Dothideales</taxon>
        <taxon>Zalariaceae</taxon>
        <taxon>Zalaria</taxon>
    </lineage>
</organism>
<evidence type="ECO:0000313" key="2">
    <source>
        <dbReference type="Proteomes" id="UP001320706"/>
    </source>
</evidence>
<proteinExistence type="predicted"/>